<dbReference type="AlphaFoldDB" id="A0A285ZW01"/>
<dbReference type="EMBL" id="OCMT01000002">
    <property type="protein sequence ID" value="SOD13828.1"/>
    <property type="molecule type" value="Genomic_DNA"/>
</dbReference>
<keyword evidence="1" id="KW-0812">Transmembrane</keyword>
<accession>A0A285ZW01</accession>
<dbReference type="GO" id="GO:0016989">
    <property type="term" value="F:sigma factor antagonist activity"/>
    <property type="evidence" value="ECO:0007669"/>
    <property type="project" value="TreeGrafter"/>
</dbReference>
<dbReference type="PANTHER" id="PTHR30273:SF2">
    <property type="entry name" value="PROTEIN FECR"/>
    <property type="match status" value="1"/>
</dbReference>
<dbReference type="Proteomes" id="UP000219281">
    <property type="component" value="Unassembled WGS sequence"/>
</dbReference>
<dbReference type="FunFam" id="2.60.120.1440:FF:000001">
    <property type="entry name" value="Putative anti-sigma factor"/>
    <property type="match status" value="1"/>
</dbReference>
<keyword evidence="5" id="KW-1185">Reference proteome</keyword>
<dbReference type="Gene3D" id="3.55.50.30">
    <property type="match status" value="1"/>
</dbReference>
<dbReference type="RefSeq" id="WP_097130026.1">
    <property type="nucleotide sequence ID" value="NZ_OCMT01000002.1"/>
</dbReference>
<feature type="transmembrane region" description="Helical" evidence="1">
    <location>
        <begin position="90"/>
        <end position="111"/>
    </location>
</feature>
<evidence type="ECO:0000256" key="1">
    <source>
        <dbReference type="SAM" id="Phobius"/>
    </source>
</evidence>
<protein>
    <submittedName>
        <fullName evidence="4">FecR family protein</fullName>
    </submittedName>
</protein>
<dbReference type="OrthoDB" id="1099963at2"/>
<organism evidence="4 5">
    <name type="scientific">Pedobacter xixiisoli</name>
    <dbReference type="NCBI Taxonomy" id="1476464"/>
    <lineage>
        <taxon>Bacteria</taxon>
        <taxon>Pseudomonadati</taxon>
        <taxon>Bacteroidota</taxon>
        <taxon>Sphingobacteriia</taxon>
        <taxon>Sphingobacteriales</taxon>
        <taxon>Sphingobacteriaceae</taxon>
        <taxon>Pedobacter</taxon>
    </lineage>
</organism>
<gene>
    <name evidence="4" type="ORF">SAMN06297358_1263</name>
</gene>
<dbReference type="Pfam" id="PF04773">
    <property type="entry name" value="FecR"/>
    <property type="match status" value="1"/>
</dbReference>
<feature type="domain" description="Protein FecR C-terminal" evidence="3">
    <location>
        <begin position="330"/>
        <end position="398"/>
    </location>
</feature>
<name>A0A285ZW01_9SPHI</name>
<dbReference type="InterPro" id="IPR032508">
    <property type="entry name" value="FecR_C"/>
</dbReference>
<proteinExistence type="predicted"/>
<dbReference type="Gene3D" id="2.60.120.1440">
    <property type="match status" value="1"/>
</dbReference>
<evidence type="ECO:0000313" key="5">
    <source>
        <dbReference type="Proteomes" id="UP000219281"/>
    </source>
</evidence>
<dbReference type="InterPro" id="IPR006860">
    <property type="entry name" value="FecR"/>
</dbReference>
<feature type="domain" description="FecR protein" evidence="2">
    <location>
        <begin position="193"/>
        <end position="288"/>
    </location>
</feature>
<keyword evidence="1" id="KW-0472">Membrane</keyword>
<keyword evidence="1" id="KW-1133">Transmembrane helix</keyword>
<dbReference type="InterPro" id="IPR012373">
    <property type="entry name" value="Ferrdict_sens_TM"/>
</dbReference>
<reference evidence="5" key="1">
    <citation type="submission" date="2017-09" db="EMBL/GenBank/DDBJ databases">
        <authorList>
            <person name="Varghese N."/>
            <person name="Submissions S."/>
        </authorList>
    </citation>
    <scope>NUCLEOTIDE SEQUENCE [LARGE SCALE GENOMIC DNA]</scope>
    <source>
        <strain evidence="5">CGMCC 1.12803</strain>
    </source>
</reference>
<evidence type="ECO:0000313" key="4">
    <source>
        <dbReference type="EMBL" id="SOD13828.1"/>
    </source>
</evidence>
<evidence type="ECO:0000259" key="3">
    <source>
        <dbReference type="Pfam" id="PF16344"/>
    </source>
</evidence>
<sequence>MKNNRLQFLLKLLVDHEINEQELEELASLLSQPDNEEAIDAQFKNTWDNVGAQEELSESLYSKITDHPRFSVALHQEKVPKIKPNRILNLWYYAAATVLVCCSVGLGIYFYQSGVGHPQKAIRMQHAQLSGKSKKEKAYVTLTLSSGKELALDEAAVGKIVTEDHVVITKSKDGQLVYDLSKTVDDGNLAYNTITTPVGSNYQVVLSDGTKVWLNAKSSLKFPVVFKGAERRVELSGEAYFEVAHNKKQPFLLTAKEMNVQVLGTHFNVSAYDDDQTVKASLLEGTIKANYNNASLLLKPGQQALLKNQVGSLTQHSFDADEVMDWRNGYFIFRNEPINEIMKKISRWYHIEVNYQGQLSKEAFGGKYLKSNSLTELLSSLELTGTVKFRIEGRRVTVMQ</sequence>
<evidence type="ECO:0000259" key="2">
    <source>
        <dbReference type="Pfam" id="PF04773"/>
    </source>
</evidence>
<dbReference type="Pfam" id="PF16344">
    <property type="entry name" value="FecR_C"/>
    <property type="match status" value="1"/>
</dbReference>
<dbReference type="PANTHER" id="PTHR30273">
    <property type="entry name" value="PERIPLASMIC SIGNAL SENSOR AND SIGMA FACTOR ACTIVATOR FECR-RELATED"/>
    <property type="match status" value="1"/>
</dbReference>